<organism evidence="1">
    <name type="scientific">Solanum chacoense</name>
    <name type="common">Chaco potato</name>
    <dbReference type="NCBI Taxonomy" id="4108"/>
    <lineage>
        <taxon>Eukaryota</taxon>
        <taxon>Viridiplantae</taxon>
        <taxon>Streptophyta</taxon>
        <taxon>Embryophyta</taxon>
        <taxon>Tracheophyta</taxon>
        <taxon>Spermatophyta</taxon>
        <taxon>Magnoliopsida</taxon>
        <taxon>eudicotyledons</taxon>
        <taxon>Gunneridae</taxon>
        <taxon>Pentapetalae</taxon>
        <taxon>asterids</taxon>
        <taxon>lamiids</taxon>
        <taxon>Solanales</taxon>
        <taxon>Solanaceae</taxon>
        <taxon>Solanoideae</taxon>
        <taxon>Solaneae</taxon>
        <taxon>Solanum</taxon>
    </lineage>
</organism>
<sequence length="93" mass="10836">MFIHFVSLVSRKRRVPKPFEIGCGEEKVYPSRRTSVGKLLSRLAWEGECRQPYILIGEKKQGVSCNISCKFLWLCCNMYHVECECKLSYSLLK</sequence>
<proteinExistence type="predicted"/>
<evidence type="ECO:0000313" key="1">
    <source>
        <dbReference type="EMBL" id="JAP13729.1"/>
    </source>
</evidence>
<dbReference type="EMBL" id="GEDG01027608">
    <property type="protein sequence ID" value="JAP13729.1"/>
    <property type="molecule type" value="Transcribed_RNA"/>
</dbReference>
<dbReference type="AlphaFoldDB" id="A0A0V0H026"/>
<accession>A0A0V0H026</accession>
<protein>
    <submittedName>
        <fullName evidence="1">Putative ovule protein</fullName>
    </submittedName>
</protein>
<name>A0A0V0H026_SOLCH</name>
<reference evidence="1" key="1">
    <citation type="submission" date="2015-12" db="EMBL/GenBank/DDBJ databases">
        <title>Gene expression during late stages of embryo sac development: a critical building block for successful pollen-pistil interactions.</title>
        <authorList>
            <person name="Liu Y."/>
            <person name="Joly V."/>
            <person name="Sabar M."/>
            <person name="Matton D.P."/>
        </authorList>
    </citation>
    <scope>NUCLEOTIDE SEQUENCE</scope>
</reference>